<evidence type="ECO:0000313" key="6">
    <source>
        <dbReference type="Proteomes" id="UP000178622"/>
    </source>
</evidence>
<evidence type="ECO:0000256" key="4">
    <source>
        <dbReference type="ARBA" id="ARBA00048574"/>
    </source>
</evidence>
<dbReference type="GO" id="GO:0051191">
    <property type="term" value="P:prosthetic group biosynthetic process"/>
    <property type="evidence" value="ECO:0007669"/>
    <property type="project" value="InterPro"/>
</dbReference>
<dbReference type="EC" id="2.7.7.61" evidence="1"/>
<organism evidence="5 6">
    <name type="scientific">Floricoccus tropicus</name>
    <dbReference type="NCBI Taxonomy" id="1859473"/>
    <lineage>
        <taxon>Bacteria</taxon>
        <taxon>Bacillati</taxon>
        <taxon>Bacillota</taxon>
        <taxon>Bacilli</taxon>
        <taxon>Lactobacillales</taxon>
        <taxon>Streptococcaceae</taxon>
        <taxon>Floricoccus</taxon>
    </lineage>
</organism>
<keyword evidence="2" id="KW-0808">Transferase</keyword>
<evidence type="ECO:0000256" key="1">
    <source>
        <dbReference type="ARBA" id="ARBA00012524"/>
    </source>
</evidence>
<dbReference type="InterPro" id="IPR005551">
    <property type="entry name" value="CitX"/>
</dbReference>
<dbReference type="Proteomes" id="UP000178622">
    <property type="component" value="Unassembled WGS sequence"/>
</dbReference>
<comment type="caution">
    <text evidence="5">The sequence shown here is derived from an EMBL/GenBank/DDBJ whole genome shotgun (WGS) entry which is preliminary data.</text>
</comment>
<name>A0A1E8GJB9_9LACT</name>
<dbReference type="STRING" id="1859473.BG261_08725"/>
<protein>
    <recommendedName>
        <fullName evidence="1">citrate lyase holo-[acyl-carrier protein] synthase</fullName>
        <ecNumber evidence="1">2.7.7.61</ecNumber>
    </recommendedName>
</protein>
<keyword evidence="3" id="KW-0548">Nucleotidyltransferase</keyword>
<comment type="catalytic activity">
    <reaction evidence="4">
        <text>apo-[citrate lyase ACP] + 2'-(5''-triphospho-alpha-D-ribosyl)-3'-dephospho-CoA = holo-[citrate lyase ACP] + diphosphate</text>
        <dbReference type="Rhea" id="RHEA:16333"/>
        <dbReference type="Rhea" id="RHEA-COMP:10157"/>
        <dbReference type="Rhea" id="RHEA-COMP:10158"/>
        <dbReference type="ChEBI" id="CHEBI:29999"/>
        <dbReference type="ChEBI" id="CHEBI:33019"/>
        <dbReference type="ChEBI" id="CHEBI:61378"/>
        <dbReference type="ChEBI" id="CHEBI:82683"/>
        <dbReference type="EC" id="2.7.7.61"/>
    </reaction>
</comment>
<gene>
    <name evidence="5" type="ORF">BG261_08725</name>
</gene>
<accession>A0A1E8GJB9</accession>
<proteinExistence type="predicted"/>
<dbReference type="RefSeq" id="WP_070793359.1">
    <property type="nucleotide sequence ID" value="NZ_MKIR01000026.1"/>
</dbReference>
<dbReference type="GO" id="GO:0050519">
    <property type="term" value="F:holo-citrate lyase synthase activity"/>
    <property type="evidence" value="ECO:0007669"/>
    <property type="project" value="UniProtKB-EC"/>
</dbReference>
<sequence length="176" mass="20162">MSNLFSGKPVSLLEMLDAREKRSYKQKDLLCKYPNLVMVSMTMNIPGEIKNSEQLSDIFDSMLGRVKELLVPDVIVVNDANIKTGREAFLLIKGNAKDIKRKLVKLEEESPLNRLFDLDVVLIDEDGVIYQISRDDLKLPKRLCLICGKNAKECSRSRKHSVKELQEEIERLVINE</sequence>
<dbReference type="EMBL" id="MKIR01000026">
    <property type="protein sequence ID" value="OFI48355.1"/>
    <property type="molecule type" value="Genomic_DNA"/>
</dbReference>
<dbReference type="AlphaFoldDB" id="A0A1E8GJB9"/>
<keyword evidence="6" id="KW-1185">Reference proteome</keyword>
<evidence type="ECO:0000256" key="3">
    <source>
        <dbReference type="ARBA" id="ARBA00022695"/>
    </source>
</evidence>
<dbReference type="OrthoDB" id="3196716at2"/>
<dbReference type="Pfam" id="PF03802">
    <property type="entry name" value="CitX"/>
    <property type="match status" value="1"/>
</dbReference>
<reference evidence="6" key="1">
    <citation type="submission" date="2016-09" db="EMBL/GenBank/DDBJ databases">
        <title>Draft genome sequence of a novel species of the family Streptococcaceae isolated from flowers.</title>
        <authorList>
            <person name="Chuah L.-O."/>
            <person name="Yap K.-P."/>
            <person name="Thong K.L."/>
            <person name="Liong M.T."/>
            <person name="Ahmad R."/>
            <person name="Rusul G."/>
        </authorList>
    </citation>
    <scope>NUCLEOTIDE SEQUENCE [LARGE SCALE GENOMIC DNA]</scope>
    <source>
        <strain evidence="6">DF1</strain>
    </source>
</reference>
<dbReference type="NCBIfam" id="TIGR03124">
    <property type="entry name" value="citrate_citX"/>
    <property type="match status" value="1"/>
</dbReference>
<dbReference type="NCBIfam" id="NF002383">
    <property type="entry name" value="PRK01392.1"/>
    <property type="match status" value="1"/>
</dbReference>
<evidence type="ECO:0000313" key="5">
    <source>
        <dbReference type="EMBL" id="OFI48355.1"/>
    </source>
</evidence>
<evidence type="ECO:0000256" key="2">
    <source>
        <dbReference type="ARBA" id="ARBA00022679"/>
    </source>
</evidence>